<keyword evidence="2" id="KW-0342">GTP-binding</keyword>
<sequence>MREYKVVVLGSGGVGKSALTVQFVTGTFIEKYDPTIEDFYRKEIEVDCSPSVLEILDTAGTEQFASMRDLYIKNGQGFILDIKPMRDQIVRVKRYEKVPLILVGNKVDLESEREVLSAEGRALAQEWGCPFMETSAKSKTMVDELFAEIVRQMNYASLPEKQDQCCTTCVVQ</sequence>
<dbReference type="PANTHER" id="PTHR24070">
    <property type="entry name" value="RAS, DI-RAS, AND RHEB FAMILY MEMBERS OF SMALL GTPASE SUPERFAMILY"/>
    <property type="match status" value="1"/>
</dbReference>
<dbReference type="PRINTS" id="PR00449">
    <property type="entry name" value="RASTRNSFRMNG"/>
</dbReference>
<comment type="caution">
    <text evidence="3">The sequence shown here is derived from an EMBL/GenBank/DDBJ whole genome shotgun (WGS) entry which is preliminary data.</text>
</comment>
<dbReference type="SMART" id="SM00175">
    <property type="entry name" value="RAB"/>
    <property type="match status" value="1"/>
</dbReference>
<keyword evidence="4" id="KW-1185">Reference proteome</keyword>
<evidence type="ECO:0008006" key="5">
    <source>
        <dbReference type="Google" id="ProtNLM"/>
    </source>
</evidence>
<name>A0ABQ7TLU3_PHRPL</name>
<dbReference type="SMART" id="SM00173">
    <property type="entry name" value="RAS"/>
    <property type="match status" value="1"/>
</dbReference>
<reference evidence="3 4" key="1">
    <citation type="journal article" date="2022" name="Gigascience">
        <title>A chromosome-level genome assembly and annotation of the desert horned lizard, Phrynosoma platyrhinos, provides insight into chromosomal rearrangements among reptiles.</title>
        <authorList>
            <person name="Koochekian N."/>
            <person name="Ascanio A."/>
            <person name="Farleigh K."/>
            <person name="Card D.C."/>
            <person name="Schield D.R."/>
            <person name="Castoe T.A."/>
            <person name="Jezkova T."/>
        </authorList>
    </citation>
    <scope>NUCLEOTIDE SEQUENCE [LARGE SCALE GENOMIC DNA]</scope>
    <source>
        <strain evidence="3">NK-2021</strain>
    </source>
</reference>
<dbReference type="InterPro" id="IPR005225">
    <property type="entry name" value="Small_GTP-bd"/>
</dbReference>
<evidence type="ECO:0000313" key="4">
    <source>
        <dbReference type="Proteomes" id="UP000826234"/>
    </source>
</evidence>
<organism evidence="3 4">
    <name type="scientific">Phrynosoma platyrhinos</name>
    <name type="common">Desert horned lizard</name>
    <dbReference type="NCBI Taxonomy" id="52577"/>
    <lineage>
        <taxon>Eukaryota</taxon>
        <taxon>Metazoa</taxon>
        <taxon>Chordata</taxon>
        <taxon>Craniata</taxon>
        <taxon>Vertebrata</taxon>
        <taxon>Euteleostomi</taxon>
        <taxon>Lepidosauria</taxon>
        <taxon>Squamata</taxon>
        <taxon>Bifurcata</taxon>
        <taxon>Unidentata</taxon>
        <taxon>Episquamata</taxon>
        <taxon>Toxicofera</taxon>
        <taxon>Iguania</taxon>
        <taxon>Phrynosomatidae</taxon>
        <taxon>Phrynosomatinae</taxon>
        <taxon>Phrynosoma</taxon>
    </lineage>
</organism>
<dbReference type="PROSITE" id="PS51421">
    <property type="entry name" value="RAS"/>
    <property type="match status" value="1"/>
</dbReference>
<dbReference type="Proteomes" id="UP000826234">
    <property type="component" value="Unassembled WGS sequence"/>
</dbReference>
<proteinExistence type="predicted"/>
<keyword evidence="1" id="KW-0547">Nucleotide-binding</keyword>
<dbReference type="NCBIfam" id="TIGR00231">
    <property type="entry name" value="small_GTP"/>
    <property type="match status" value="1"/>
</dbReference>
<evidence type="ECO:0000256" key="2">
    <source>
        <dbReference type="ARBA" id="ARBA00023134"/>
    </source>
</evidence>
<dbReference type="SUPFAM" id="SSF52540">
    <property type="entry name" value="P-loop containing nucleoside triphosphate hydrolases"/>
    <property type="match status" value="1"/>
</dbReference>
<evidence type="ECO:0000256" key="1">
    <source>
        <dbReference type="ARBA" id="ARBA00022741"/>
    </source>
</evidence>
<protein>
    <recommendedName>
        <fullName evidence="5">Ras-related protein Rap-2c</fullName>
    </recommendedName>
</protein>
<evidence type="ECO:0000313" key="3">
    <source>
        <dbReference type="EMBL" id="KAH0630794.1"/>
    </source>
</evidence>
<accession>A0ABQ7TLU3</accession>
<dbReference type="Pfam" id="PF00071">
    <property type="entry name" value="Ras"/>
    <property type="match status" value="1"/>
</dbReference>
<dbReference type="InterPro" id="IPR001806">
    <property type="entry name" value="Small_GTPase"/>
</dbReference>
<gene>
    <name evidence="3" type="ORF">JD844_004011</name>
</gene>
<dbReference type="PROSITE" id="PS51419">
    <property type="entry name" value="RAB"/>
    <property type="match status" value="1"/>
</dbReference>
<dbReference type="EMBL" id="JAIPUX010000415">
    <property type="protein sequence ID" value="KAH0630794.1"/>
    <property type="molecule type" value="Genomic_DNA"/>
</dbReference>
<dbReference type="InterPro" id="IPR027417">
    <property type="entry name" value="P-loop_NTPase"/>
</dbReference>
<dbReference type="Gene3D" id="3.40.50.300">
    <property type="entry name" value="P-loop containing nucleotide triphosphate hydrolases"/>
    <property type="match status" value="1"/>
</dbReference>
<dbReference type="InterPro" id="IPR020849">
    <property type="entry name" value="Small_GTPase_Ras-type"/>
</dbReference>
<dbReference type="SMART" id="SM00174">
    <property type="entry name" value="RHO"/>
    <property type="match status" value="1"/>
</dbReference>